<dbReference type="RefSeq" id="WP_051348352.1">
    <property type="nucleotide sequence ID" value="NZ_CP016340.1"/>
</dbReference>
<dbReference type="PANTHER" id="PTHR42928:SF5">
    <property type="entry name" value="BLR1237 PROTEIN"/>
    <property type="match status" value="1"/>
</dbReference>
<comment type="similarity">
    <text evidence="1">Belongs to the UPF0065 (bug) family.</text>
</comment>
<dbReference type="InterPro" id="IPR042100">
    <property type="entry name" value="Bug_dom1"/>
</dbReference>
<evidence type="ECO:0000313" key="4">
    <source>
        <dbReference type="Proteomes" id="UP000076825"/>
    </source>
</evidence>
<name>A0A157SIX6_9BORD</name>
<dbReference type="eggNOG" id="COG3181">
    <property type="taxonomic scope" value="Bacteria"/>
</dbReference>
<dbReference type="PANTHER" id="PTHR42928">
    <property type="entry name" value="TRICARBOXYLATE-BINDING PROTEIN"/>
    <property type="match status" value="1"/>
</dbReference>
<dbReference type="SUPFAM" id="SSF53850">
    <property type="entry name" value="Periplasmic binding protein-like II"/>
    <property type="match status" value="1"/>
</dbReference>
<dbReference type="PROSITE" id="PS51257">
    <property type="entry name" value="PROKAR_LIPOPROTEIN"/>
    <property type="match status" value="1"/>
</dbReference>
<proteinExistence type="inferred from homology"/>
<keyword evidence="2" id="KW-0732">Signal</keyword>
<dbReference type="PATRIC" id="fig|123899.6.peg.2189"/>
<keyword evidence="4" id="KW-1185">Reference proteome</keyword>
<dbReference type="InterPro" id="IPR005064">
    <property type="entry name" value="BUG"/>
</dbReference>
<dbReference type="AlphaFoldDB" id="A0A157SIX6"/>
<dbReference type="Pfam" id="PF03401">
    <property type="entry name" value="TctC"/>
    <property type="match status" value="1"/>
</dbReference>
<sequence>MTRHRLLRRLTLAGLALAGCLSLPALAAEDYPQRPIRLIIPYPPGGSLDPIGRVLAEELSQRVKQAVVVENVAGANGMVGSTRVVKSPADGYTLLLGITSNVALVPLVTPNSPYQASDLDAIGMVGTSGLVLVGKPDLPVDSLQSLLTEARARPGSFSYGVPGSGSLYHLVMEAIKADTGTDIVAVPYRGAGQASVDIMGSQIDVALLGLPAMLPHIASGKMKALAVMSRERDIGNTDIPAAAETPGLQSVDYTIWTGLFAPKGLPAPVRERLHGELQAVLASPEVAQAYARMGVQVAAPQSSEAFASFVARDSEKLRQDVQRTQLKID</sequence>
<dbReference type="PIRSF" id="PIRSF017082">
    <property type="entry name" value="YflP"/>
    <property type="match status" value="1"/>
</dbReference>
<dbReference type="KEGG" id="btrm:SAMEA390648702200"/>
<dbReference type="STRING" id="123899.SAMEA3906487_02200"/>
<accession>A0A157SIX6</accession>
<protein>
    <submittedName>
        <fullName evidence="3">Putattive exported protein</fullName>
    </submittedName>
</protein>
<evidence type="ECO:0000256" key="2">
    <source>
        <dbReference type="SAM" id="SignalP"/>
    </source>
</evidence>
<evidence type="ECO:0000313" key="3">
    <source>
        <dbReference type="EMBL" id="SAI70408.1"/>
    </source>
</evidence>
<reference evidence="3 4" key="1">
    <citation type="submission" date="2016-04" db="EMBL/GenBank/DDBJ databases">
        <authorList>
            <consortium name="Pathogen Informatics"/>
        </authorList>
    </citation>
    <scope>NUCLEOTIDE SEQUENCE [LARGE SCALE GENOMIC DNA]</scope>
    <source>
        <strain evidence="3 4">H044680328</strain>
    </source>
</reference>
<dbReference type="Proteomes" id="UP000076825">
    <property type="component" value="Chromosome 1"/>
</dbReference>
<dbReference type="OrthoDB" id="8899388at2"/>
<evidence type="ECO:0000256" key="1">
    <source>
        <dbReference type="ARBA" id="ARBA00006987"/>
    </source>
</evidence>
<dbReference type="Gene3D" id="3.40.190.150">
    <property type="entry name" value="Bordetella uptake gene, domain 1"/>
    <property type="match status" value="1"/>
</dbReference>
<dbReference type="EMBL" id="LT546645">
    <property type="protein sequence ID" value="SAI70408.1"/>
    <property type="molecule type" value="Genomic_DNA"/>
</dbReference>
<dbReference type="CDD" id="cd07012">
    <property type="entry name" value="PBP2_Bug_TTT"/>
    <property type="match status" value="1"/>
</dbReference>
<organism evidence="3 4">
    <name type="scientific">Bordetella trematum</name>
    <dbReference type="NCBI Taxonomy" id="123899"/>
    <lineage>
        <taxon>Bacteria</taxon>
        <taxon>Pseudomonadati</taxon>
        <taxon>Pseudomonadota</taxon>
        <taxon>Betaproteobacteria</taxon>
        <taxon>Burkholderiales</taxon>
        <taxon>Alcaligenaceae</taxon>
        <taxon>Bordetella</taxon>
    </lineage>
</organism>
<feature type="signal peptide" evidence="2">
    <location>
        <begin position="1"/>
        <end position="27"/>
    </location>
</feature>
<feature type="chain" id="PRO_5009816811" evidence="2">
    <location>
        <begin position="28"/>
        <end position="329"/>
    </location>
</feature>
<gene>
    <name evidence="3" type="ORF">SAMEA3906487_02200</name>
</gene>
<dbReference type="GeneID" id="56590526"/>
<dbReference type="Gene3D" id="3.40.190.10">
    <property type="entry name" value="Periplasmic binding protein-like II"/>
    <property type="match status" value="1"/>
</dbReference>